<sequence>MALTYDELDSHVREKYIPVLQDAFYYSTPLLVQLMSKARVVFDSGSKIDQPILYGELNSGWYSGYLN</sequence>
<gene>
    <name evidence="1" type="ORF">MM415A01399_0010</name>
</gene>
<organism evidence="1">
    <name type="scientific">viral metagenome</name>
    <dbReference type="NCBI Taxonomy" id="1070528"/>
    <lineage>
        <taxon>unclassified sequences</taxon>
        <taxon>metagenomes</taxon>
        <taxon>organismal metagenomes</taxon>
    </lineage>
</organism>
<reference evidence="1" key="1">
    <citation type="submission" date="2020-03" db="EMBL/GenBank/DDBJ databases">
        <title>The deep terrestrial virosphere.</title>
        <authorList>
            <person name="Holmfeldt K."/>
            <person name="Nilsson E."/>
            <person name="Simone D."/>
            <person name="Lopez-Fernandez M."/>
            <person name="Wu X."/>
            <person name="de Brujin I."/>
            <person name="Lundin D."/>
            <person name="Andersson A."/>
            <person name="Bertilsson S."/>
            <person name="Dopson M."/>
        </authorList>
    </citation>
    <scope>NUCLEOTIDE SEQUENCE</scope>
    <source>
        <strain evidence="1">MM415A01399</strain>
    </source>
</reference>
<name>A0A6M3K5W3_9ZZZZ</name>
<dbReference type="EMBL" id="MT142253">
    <property type="protein sequence ID" value="QJA76932.1"/>
    <property type="molecule type" value="Genomic_DNA"/>
</dbReference>
<proteinExistence type="predicted"/>
<accession>A0A6M3K5W3</accession>
<dbReference type="AlphaFoldDB" id="A0A6M3K5W3"/>
<protein>
    <submittedName>
        <fullName evidence="1">Uncharacterized protein</fullName>
    </submittedName>
</protein>
<evidence type="ECO:0000313" key="1">
    <source>
        <dbReference type="EMBL" id="QJA76932.1"/>
    </source>
</evidence>